<dbReference type="GO" id="GO:0004519">
    <property type="term" value="F:endonuclease activity"/>
    <property type="evidence" value="ECO:0007669"/>
    <property type="project" value="UniProtKB-KW"/>
</dbReference>
<protein>
    <recommendedName>
        <fullName evidence="13">TIR domain-containing protein</fullName>
    </recommendedName>
</protein>
<dbReference type="Pfam" id="PF00078">
    <property type="entry name" value="RVT_1"/>
    <property type="match status" value="1"/>
</dbReference>
<reference evidence="14" key="1">
    <citation type="submission" date="2023-03" db="EMBL/GenBank/DDBJ databases">
        <title>Chromosome-scale reference genome and RAD-based genetic map of yellow starthistle (Centaurea solstitialis) reveal putative structural variation and QTLs associated with invader traits.</title>
        <authorList>
            <person name="Reatini B."/>
            <person name="Cang F.A."/>
            <person name="Jiang Q."/>
            <person name="Mckibben M.T.W."/>
            <person name="Barker M.S."/>
            <person name="Rieseberg L.H."/>
            <person name="Dlugosch K.M."/>
        </authorList>
    </citation>
    <scope>NUCLEOTIDE SEQUENCE</scope>
    <source>
        <strain evidence="14">CAN-66</strain>
        <tissue evidence="14">Leaf</tissue>
    </source>
</reference>
<dbReference type="Pfam" id="PF00931">
    <property type="entry name" value="NB-ARC"/>
    <property type="match status" value="2"/>
</dbReference>
<dbReference type="PROSITE" id="PS50104">
    <property type="entry name" value="TIR"/>
    <property type="match status" value="1"/>
</dbReference>
<dbReference type="GO" id="GO:0007165">
    <property type="term" value="P:signal transduction"/>
    <property type="evidence" value="ECO:0007669"/>
    <property type="project" value="InterPro"/>
</dbReference>
<dbReference type="InterPro" id="IPR003593">
    <property type="entry name" value="AAA+_ATPase"/>
</dbReference>
<evidence type="ECO:0000256" key="3">
    <source>
        <dbReference type="ARBA" id="ARBA00022679"/>
    </source>
</evidence>
<dbReference type="GO" id="GO:0006508">
    <property type="term" value="P:proteolysis"/>
    <property type="evidence" value="ECO:0007669"/>
    <property type="project" value="UniProtKB-KW"/>
</dbReference>
<dbReference type="SMART" id="SM00255">
    <property type="entry name" value="TIR"/>
    <property type="match status" value="1"/>
</dbReference>
<dbReference type="CDD" id="cd00303">
    <property type="entry name" value="retropepsin_like"/>
    <property type="match status" value="1"/>
</dbReference>
<dbReference type="SUPFAM" id="SSF52200">
    <property type="entry name" value="Toll/Interleukin receptor TIR domain"/>
    <property type="match status" value="1"/>
</dbReference>
<accession>A0AA38TL89</accession>
<dbReference type="Pfam" id="PF23282">
    <property type="entry name" value="WHD_ROQ1"/>
    <property type="match status" value="2"/>
</dbReference>
<dbReference type="InterPro" id="IPR002182">
    <property type="entry name" value="NB-ARC"/>
</dbReference>
<evidence type="ECO:0000256" key="8">
    <source>
        <dbReference type="ARBA" id="ARBA00022801"/>
    </source>
</evidence>
<dbReference type="InterPro" id="IPR000157">
    <property type="entry name" value="TIR_dom"/>
</dbReference>
<feature type="domain" description="TIR" evidence="13">
    <location>
        <begin position="1348"/>
        <end position="1523"/>
    </location>
</feature>
<keyword evidence="4" id="KW-0548">Nucleotidyltransferase</keyword>
<dbReference type="SUPFAM" id="SSF50630">
    <property type="entry name" value="Acid proteases"/>
    <property type="match status" value="1"/>
</dbReference>
<keyword evidence="3" id="KW-0808">Transferase</keyword>
<keyword evidence="1" id="KW-0433">Leucine-rich repeat</keyword>
<sequence length="2714" mass="309924">MISDTAEDEEDLPDMELDNADGVEEGSPEISLHAITGTSHPHTLRIRGHIRNHPVTVLIDGGSTHNFIDQKLVRRLGLNVEKVENFQVTVASRERLNCPGICKNIHLTLQKVPVTVDFYVLPVSACPLVLGVQWLRTLGPVETDYEHLTMTFVTPKGKVTLQGIRPNSLQSFNSKDLHLLQGTAFLLNISLTSVDVDEFQKYPKGITELLTKFQEVFNSQPGLPPKRAHDHQITLQPYAEPVSVRPYRYPHYQKQEIEKMVRELLQMGLVRPSRSPFSSPVLLVRKTDGSWRFCVDYRALNDITIKDKFPIPVIDELLDELHGATVFSKLDLTAGYHQIRVKEEDIPKTAFRTHDGHYEFLVMPFGLTKSLTVGSFARGSIDRRRKSLFNGKAHRRRMQPGKRNAETELIEEIVKDIHHRLGLHLRSAQPRLIGANDSIEFITSWLKDGSSDTDILTIYGMAGIGKTFLAKYVYGLHHRAFDKHSFVHDISRRCDKKYNGILDLQSQLCGDLLKSSHIQVHDISVYTSKIENTLAREKVLIVLDDINNLEQLDVLLGNNAFHPGSKVIITTKDSSLIERCALFNLKVPPKHTKYLLRGLGWFESLMLFCTHAFKSTIPKEGYEDASKEFVRYCAGHPLALEVLGRALCNQDVAYWEEHIEGLKKETDSCIQNALQMSFDSLPNENDKELFKHIACFFVGEDRTYTETILKACGIRTLHGITNLINRCLLTIGPSNELKMHQLLQEMGRDVVRQESPDKPWKRSRLWCHEESFIVLKQNKGSGKLKGLVLDMEMLEKENIREPVELKTDGLSKMDNLMLLQLNHVQLRGSYENFPKKLRWLCMCGSLLNAIPSDLQMELMVDLDMSYSHLESFDMSYGNPQQCGKRPKVCESIEHCHELVHVDLRNCEMLRDFPRTMVKLKKVDKLLLDGSNLRDIAIETRDNRSLEKIHANNLRMNLETSSSSNVLALPGNFESFLTVEHPPRTLRRLILNSENRLRKVEFVREMSPLSLILHMRSLLHSSFEIEGMVKIQPMADVEDEVLRSLGWTNLEFINNQELETHHVLRGAQISQIQMYYEFGIFSTFYPGKEIPNWIGESSKGPSISFTIASSPNNLRGLNICYVMTLGIPLVKFPMILISNITKNCTWIHRHYIQQVYLTERCVTSLSHWMFGKNEMGDGDVVNVKVLTMAMDDQVSIREFGLSFVYDDEDGKKKKMEEDALDYYKSWNHIIGGDLSAFQTTTGEYILDHMRFRSSHLLLSTYYPYISETAYYKAGLSFRAFSQRKLNVVGRAPENTELSLHVSPMEVQSLEVSSTDVESLEGSPRREVQSLEVFPREIENSEVSSLEKDPHQLELIDMTGLDTRLNFTDHLYNALVTANITTFLDDEEIETGKELKPELEDAIKASRASIIVLSKNYASSRWCLDELVIILEQHKNANHIVIPIFYHVEPTHVRKQQSSFGDAMAEHRKRMEAIKNVEERSKFAKKMEIWKKALTKVADLKGQDAKGRQETNFIEEIVKDVYHRLCVPLRCALPLICGREDSIEFITSWLNDGSLHTVDILTISGLGGIGKTTLARYVYGLHCHLFDKSSFIEGVNDKCTQQVNGLLDLQKQLYDTISKPSPIQIHDVYTYTSMIENALSLQKAFVVLDDIDSLKQLDALLGQKGFHPGSKIIITTKRMSLTEKYATIDSLVQPKHTKRHLLGLDVEESLKLLSYHAFRFSDPKEGYEEVSEKLLTYCQGHPLALKVLGESLYKRDVVEWEECIEGLKVEPDSLVQKSLQMSFDSMRSNNDKELFKHVACFFVGKDWSYTETILKACGIRTRHGITNLIDRCLLEITPWNELKMHQLLQEMGRDVVRQESLEKPWKRSRLWCHEESFKVLKQKKGKGKILGLALDMRMLEENRHGSYGLKTEALSKMDNLMLLQLNYVQLDGSYNCFPEELRWLCMHGFPLKSIPSDLQMENLVALEMPYSNLEFFDMSYGNLQQPRNRQKQLTGSCLKKSNQPLKSLKLLNLSFCKQLHSLGGFCVLPALETLILANCVGLIDICESIEQCDDLVFIDLSNCNMLNDPSRTLVKFNKVETLILDGCNLSQFPTKMKNKHLPQTTHAKSIVKNSKASSSSNVEAIPRDFKSFGIYLPASLVMLSLKRCKLSNSMFPTDFNCLSMLKALALDGNPIVTMPNCVRSLCKLEMLSMRECNILKTVEHPPRTLTELTLGGPTVRQLQKMLFVQDMSPLHLSVHSHSQMHSSFEIEGMLKIQPMAHVKEKVLRSLCWANLEFIQNQELKTGDMFKGAENSQVQVYFQFGIFSTIYWGKDFPNWINDRREGSSISFTIPSSPNKLKGLNFCYVQTFQVTNEMIDLPMIRISNVTKDHTWIYDHYITDVIATEENLTLLSHWMLGKNEMEDGDQVTITLLKKVFAYGVSNSGTRECGVSLVYDDDKGKMEEDDPLGYYKSWNHIIGGDLSAFQTTTGEYILNKQRFNRISDHPPLQMVPVIKIHGIGDGACYEEEYIAFRAFSQGNPSDVQSVEGIRGFVPIDPRKTLGNLEQKLKIRPSETKPAWPQDAHNGIRTWGEWDSIHIPHRPYRYATNLVVQKRKEYLPKIIMKLIMETELPDPLMHQGGARPNHQLVVGREECDHQRPPRRRWSVMAPAVNRHQAVVIDGDVSGDNIPVDRSSIENAKGQWELRKKNPNFLFWSTNEDTGEPVGATRGVRNPLEK</sequence>
<name>A0AA38TL89_9ASTR</name>
<proteinExistence type="predicted"/>
<dbReference type="InterPro" id="IPR043128">
    <property type="entry name" value="Rev_trsase/Diguanyl_cyclase"/>
</dbReference>
<dbReference type="SMART" id="SM00382">
    <property type="entry name" value="AAA"/>
    <property type="match status" value="2"/>
</dbReference>
<dbReference type="GO" id="GO:0003964">
    <property type="term" value="F:RNA-directed DNA polymerase activity"/>
    <property type="evidence" value="ECO:0007669"/>
    <property type="project" value="UniProtKB-KW"/>
</dbReference>
<dbReference type="SUPFAM" id="SSF56672">
    <property type="entry name" value="DNA/RNA polymerases"/>
    <property type="match status" value="1"/>
</dbReference>
<keyword evidence="5" id="KW-0540">Nuclease</keyword>
<dbReference type="InterPro" id="IPR000477">
    <property type="entry name" value="RT_dom"/>
</dbReference>
<evidence type="ECO:0000256" key="12">
    <source>
        <dbReference type="SAM" id="MobiDB-lite"/>
    </source>
</evidence>
<dbReference type="Proteomes" id="UP001172457">
    <property type="component" value="Chromosome 3"/>
</dbReference>
<feature type="region of interest" description="Disordered" evidence="12">
    <location>
        <begin position="2694"/>
        <end position="2714"/>
    </location>
</feature>
<dbReference type="PANTHER" id="PTHR11017:SF313">
    <property type="entry name" value="TIR DOMAIN, P-LOOP CONTAINING NUCLEOSIDE TRIPHOSPHATE HYDROLASE"/>
    <property type="match status" value="1"/>
</dbReference>
<dbReference type="EMBL" id="JARYMX010000003">
    <property type="protein sequence ID" value="KAJ9559053.1"/>
    <property type="molecule type" value="Genomic_DNA"/>
</dbReference>
<keyword evidence="11" id="KW-0520">NAD</keyword>
<dbReference type="GO" id="GO:0006952">
    <property type="term" value="P:defense response"/>
    <property type="evidence" value="ECO:0007669"/>
    <property type="project" value="UniProtKB-KW"/>
</dbReference>
<evidence type="ECO:0000256" key="2">
    <source>
        <dbReference type="ARBA" id="ARBA00022670"/>
    </source>
</evidence>
<keyword evidence="6" id="KW-0677">Repeat</keyword>
<evidence type="ECO:0000259" key="13">
    <source>
        <dbReference type="PROSITE" id="PS50104"/>
    </source>
</evidence>
<feature type="region of interest" description="Disordered" evidence="12">
    <location>
        <begin position="1"/>
        <end position="23"/>
    </location>
</feature>
<dbReference type="Gene3D" id="3.40.50.10140">
    <property type="entry name" value="Toll/interleukin-1 receptor homology (TIR) domain"/>
    <property type="match status" value="1"/>
</dbReference>
<dbReference type="Gene3D" id="3.40.50.300">
    <property type="entry name" value="P-loop containing nucleotide triphosphate hydrolases"/>
    <property type="match status" value="2"/>
</dbReference>
<keyword evidence="10" id="KW-0695">RNA-directed DNA polymerase</keyword>
<dbReference type="Gene3D" id="2.40.70.10">
    <property type="entry name" value="Acid Proteases"/>
    <property type="match status" value="1"/>
</dbReference>
<dbReference type="FunFam" id="3.40.50.10140:FF:000007">
    <property type="entry name" value="Disease resistance protein (TIR-NBS-LRR class)"/>
    <property type="match status" value="1"/>
</dbReference>
<dbReference type="InterPro" id="IPR058192">
    <property type="entry name" value="WHD_ROQ1-like"/>
</dbReference>
<dbReference type="InterPro" id="IPR043502">
    <property type="entry name" value="DNA/RNA_pol_sf"/>
</dbReference>
<dbReference type="FunFam" id="3.10.10.10:FF:000007">
    <property type="entry name" value="Retrovirus-related Pol polyprotein from transposon 17.6-like Protein"/>
    <property type="match status" value="1"/>
</dbReference>
<keyword evidence="9" id="KW-0611">Plant defense</keyword>
<evidence type="ECO:0000313" key="15">
    <source>
        <dbReference type="Proteomes" id="UP001172457"/>
    </source>
</evidence>
<dbReference type="InterPro" id="IPR042197">
    <property type="entry name" value="Apaf_helical"/>
</dbReference>
<dbReference type="InterPro" id="IPR021109">
    <property type="entry name" value="Peptidase_aspartic_dom_sf"/>
</dbReference>
<dbReference type="PRINTS" id="PR00364">
    <property type="entry name" value="DISEASERSIST"/>
</dbReference>
<dbReference type="GO" id="GO:0008233">
    <property type="term" value="F:peptidase activity"/>
    <property type="evidence" value="ECO:0007669"/>
    <property type="project" value="UniProtKB-KW"/>
</dbReference>
<dbReference type="InterPro" id="IPR027417">
    <property type="entry name" value="P-loop_NTPase"/>
</dbReference>
<dbReference type="InterPro" id="IPR035897">
    <property type="entry name" value="Toll_tir_struct_dom_sf"/>
</dbReference>
<evidence type="ECO:0000313" key="14">
    <source>
        <dbReference type="EMBL" id="KAJ9559053.1"/>
    </source>
</evidence>
<evidence type="ECO:0000256" key="7">
    <source>
        <dbReference type="ARBA" id="ARBA00022759"/>
    </source>
</evidence>
<dbReference type="SUPFAM" id="SSF52058">
    <property type="entry name" value="L domain-like"/>
    <property type="match status" value="2"/>
</dbReference>
<dbReference type="Gene3D" id="3.80.10.10">
    <property type="entry name" value="Ribonuclease Inhibitor"/>
    <property type="match status" value="3"/>
</dbReference>
<dbReference type="Gene3D" id="3.30.70.270">
    <property type="match status" value="1"/>
</dbReference>
<dbReference type="Pfam" id="PF08284">
    <property type="entry name" value="RVP_2"/>
    <property type="match status" value="1"/>
</dbReference>
<dbReference type="Pfam" id="PF01582">
    <property type="entry name" value="TIR"/>
    <property type="match status" value="1"/>
</dbReference>
<dbReference type="CDD" id="cd01647">
    <property type="entry name" value="RT_LTR"/>
    <property type="match status" value="1"/>
</dbReference>
<gene>
    <name evidence="14" type="ORF">OSB04_013667</name>
</gene>
<comment type="caution">
    <text evidence="14">The sequence shown here is derived from an EMBL/GenBank/DDBJ whole genome shotgun (WGS) entry which is preliminary data.</text>
</comment>
<evidence type="ECO:0000256" key="4">
    <source>
        <dbReference type="ARBA" id="ARBA00022695"/>
    </source>
</evidence>
<keyword evidence="2" id="KW-0645">Protease</keyword>
<evidence type="ECO:0000256" key="5">
    <source>
        <dbReference type="ARBA" id="ARBA00022722"/>
    </source>
</evidence>
<dbReference type="Gene3D" id="1.10.8.430">
    <property type="entry name" value="Helical domain of apoptotic protease-activating factors"/>
    <property type="match status" value="2"/>
</dbReference>
<keyword evidence="7" id="KW-0255">Endonuclease</keyword>
<keyword evidence="8" id="KW-0378">Hydrolase</keyword>
<evidence type="ECO:0000256" key="6">
    <source>
        <dbReference type="ARBA" id="ARBA00022737"/>
    </source>
</evidence>
<dbReference type="PANTHER" id="PTHR11017">
    <property type="entry name" value="LEUCINE-RICH REPEAT-CONTAINING PROTEIN"/>
    <property type="match status" value="1"/>
</dbReference>
<organism evidence="14 15">
    <name type="scientific">Centaurea solstitialis</name>
    <name type="common">yellow star-thistle</name>
    <dbReference type="NCBI Taxonomy" id="347529"/>
    <lineage>
        <taxon>Eukaryota</taxon>
        <taxon>Viridiplantae</taxon>
        <taxon>Streptophyta</taxon>
        <taxon>Embryophyta</taxon>
        <taxon>Tracheophyta</taxon>
        <taxon>Spermatophyta</taxon>
        <taxon>Magnoliopsida</taxon>
        <taxon>eudicotyledons</taxon>
        <taxon>Gunneridae</taxon>
        <taxon>Pentapetalae</taxon>
        <taxon>asterids</taxon>
        <taxon>campanulids</taxon>
        <taxon>Asterales</taxon>
        <taxon>Asteraceae</taxon>
        <taxon>Carduoideae</taxon>
        <taxon>Cardueae</taxon>
        <taxon>Centaureinae</taxon>
        <taxon>Centaurea</taxon>
    </lineage>
</organism>
<dbReference type="Gene3D" id="3.10.10.10">
    <property type="entry name" value="HIV Type 1 Reverse Transcriptase, subunit A, domain 1"/>
    <property type="match status" value="1"/>
</dbReference>
<dbReference type="InterPro" id="IPR036390">
    <property type="entry name" value="WH_DNA-bd_sf"/>
</dbReference>
<dbReference type="InterPro" id="IPR032675">
    <property type="entry name" value="LRR_dom_sf"/>
</dbReference>
<dbReference type="GO" id="GO:0043531">
    <property type="term" value="F:ADP binding"/>
    <property type="evidence" value="ECO:0007669"/>
    <property type="project" value="InterPro"/>
</dbReference>
<evidence type="ECO:0000256" key="1">
    <source>
        <dbReference type="ARBA" id="ARBA00022614"/>
    </source>
</evidence>
<dbReference type="SUPFAM" id="SSF52540">
    <property type="entry name" value="P-loop containing nucleoside triphosphate hydrolases"/>
    <property type="match status" value="2"/>
</dbReference>
<evidence type="ECO:0000256" key="10">
    <source>
        <dbReference type="ARBA" id="ARBA00022918"/>
    </source>
</evidence>
<evidence type="ECO:0000256" key="9">
    <source>
        <dbReference type="ARBA" id="ARBA00022821"/>
    </source>
</evidence>
<evidence type="ECO:0000256" key="11">
    <source>
        <dbReference type="ARBA" id="ARBA00023027"/>
    </source>
</evidence>
<dbReference type="SUPFAM" id="SSF46785">
    <property type="entry name" value="Winged helix' DNA-binding domain"/>
    <property type="match status" value="2"/>
</dbReference>
<dbReference type="InterPro" id="IPR044974">
    <property type="entry name" value="Disease_R_plants"/>
</dbReference>
<keyword evidence="15" id="KW-1185">Reference proteome</keyword>